<evidence type="ECO:0000256" key="1">
    <source>
        <dbReference type="SAM" id="MobiDB-lite"/>
    </source>
</evidence>
<evidence type="ECO:0000256" key="2">
    <source>
        <dbReference type="SAM" id="SignalP"/>
    </source>
</evidence>
<organism evidence="3 4">
    <name type="scientific">Subdoligranulum variabile</name>
    <dbReference type="NCBI Taxonomy" id="214851"/>
    <lineage>
        <taxon>Bacteria</taxon>
        <taxon>Bacillati</taxon>
        <taxon>Bacillota</taxon>
        <taxon>Clostridia</taxon>
        <taxon>Eubacteriales</taxon>
        <taxon>Oscillospiraceae</taxon>
        <taxon>Subdoligranulum</taxon>
    </lineage>
</organism>
<feature type="signal peptide" evidence="2">
    <location>
        <begin position="1"/>
        <end position="26"/>
    </location>
</feature>
<proteinExistence type="predicted"/>
<feature type="compositionally biased region" description="Low complexity" evidence="1">
    <location>
        <begin position="43"/>
        <end position="52"/>
    </location>
</feature>
<keyword evidence="2" id="KW-0732">Signal</keyword>
<reference evidence="3" key="2">
    <citation type="submission" date="2021-09" db="EMBL/GenBank/DDBJ databases">
        <authorList>
            <person name="Gilroy R."/>
        </authorList>
    </citation>
    <scope>NUCLEOTIDE SEQUENCE</scope>
    <source>
        <strain evidence="3">ChiBcec21-2208</strain>
    </source>
</reference>
<comment type="caution">
    <text evidence="3">The sequence shown here is derived from an EMBL/GenBank/DDBJ whole genome shotgun (WGS) entry which is preliminary data.</text>
</comment>
<dbReference type="EMBL" id="DYVE01000125">
    <property type="protein sequence ID" value="HJG27979.1"/>
    <property type="molecule type" value="Genomic_DNA"/>
</dbReference>
<sequence length="372" mass="42212">MRRRFATGLLLLASVLWLLISAGCTAASTASEPATVPARTEETAAQTEETSAQNTSGQIYLYGESHSNEMQLKKELEIWQGYYATGMRHLFVEMASYSAEYLNLWMQAEDDTILEELYEDWEGTQGHSQYTMDFYRAIKETCPETIFHGTDVGHQYKTTGNRYLVWLNYKGMKDSDTYRQTLDSIEQGKTYYRDNDAVYRENQMVKNFAQAFDSLEGESVMGIYGAYHVSLEGDEQTSRMAAQLAEQYPGRVHTADVSELYAEDPVLEEITVGEKTYTASYWGEQDISGFSKKLVSRKFWRLEDGAEDFANCPTVDDVLPYDNYPVDVSTGQVFVLDYTAADGTVTRLFYRADGTFWNDRPITVQIDVSGLA</sequence>
<dbReference type="AlphaFoldDB" id="A0A921IJL4"/>
<protein>
    <recommendedName>
        <fullName evidence="5">Haem-binding uptake Tiki superfamily ChaN domain-containing protein</fullName>
    </recommendedName>
</protein>
<dbReference type="PROSITE" id="PS51257">
    <property type="entry name" value="PROKAR_LIPOPROTEIN"/>
    <property type="match status" value="1"/>
</dbReference>
<feature type="chain" id="PRO_5039268235" description="Haem-binding uptake Tiki superfamily ChaN domain-containing protein" evidence="2">
    <location>
        <begin position="27"/>
        <end position="372"/>
    </location>
</feature>
<feature type="region of interest" description="Disordered" evidence="1">
    <location>
        <begin position="30"/>
        <end position="56"/>
    </location>
</feature>
<dbReference type="Proteomes" id="UP000782880">
    <property type="component" value="Unassembled WGS sequence"/>
</dbReference>
<evidence type="ECO:0000313" key="3">
    <source>
        <dbReference type="EMBL" id="HJG27979.1"/>
    </source>
</evidence>
<evidence type="ECO:0000313" key="4">
    <source>
        <dbReference type="Proteomes" id="UP000782880"/>
    </source>
</evidence>
<name>A0A921IJL4_9FIRM</name>
<reference evidence="3" key="1">
    <citation type="journal article" date="2021" name="PeerJ">
        <title>Extensive microbial diversity within the chicken gut microbiome revealed by metagenomics and culture.</title>
        <authorList>
            <person name="Gilroy R."/>
            <person name="Ravi A."/>
            <person name="Getino M."/>
            <person name="Pursley I."/>
            <person name="Horton D.L."/>
            <person name="Alikhan N.F."/>
            <person name="Baker D."/>
            <person name="Gharbi K."/>
            <person name="Hall N."/>
            <person name="Watson M."/>
            <person name="Adriaenssens E.M."/>
            <person name="Foster-Nyarko E."/>
            <person name="Jarju S."/>
            <person name="Secka A."/>
            <person name="Antonio M."/>
            <person name="Oren A."/>
            <person name="Chaudhuri R.R."/>
            <person name="La Ragione R."/>
            <person name="Hildebrand F."/>
            <person name="Pallen M.J."/>
        </authorList>
    </citation>
    <scope>NUCLEOTIDE SEQUENCE</scope>
    <source>
        <strain evidence="3">ChiBcec21-2208</strain>
    </source>
</reference>
<gene>
    <name evidence="3" type="ORF">K8V20_04945</name>
</gene>
<accession>A0A921IJL4</accession>
<evidence type="ECO:0008006" key="5">
    <source>
        <dbReference type="Google" id="ProtNLM"/>
    </source>
</evidence>